<evidence type="ECO:0000313" key="2">
    <source>
        <dbReference type="EMBL" id="AUB82027.1"/>
    </source>
</evidence>
<dbReference type="PROSITE" id="PS51746">
    <property type="entry name" value="PPM_2"/>
    <property type="match status" value="1"/>
</dbReference>
<dbReference type="SUPFAM" id="SSF81606">
    <property type="entry name" value="PP2C-like"/>
    <property type="match status" value="1"/>
</dbReference>
<dbReference type="Gene3D" id="3.60.40.10">
    <property type="entry name" value="PPM-type phosphatase domain"/>
    <property type="match status" value="1"/>
</dbReference>
<dbReference type="AlphaFoldDB" id="A0A2K8U8Z7"/>
<dbReference type="EMBL" id="CP020370">
    <property type="protein sequence ID" value="AUB82027.1"/>
    <property type="molecule type" value="Genomic_DNA"/>
</dbReference>
<dbReference type="RefSeq" id="WP_100919777.1">
    <property type="nucleotide sequence ID" value="NZ_CP020370.1"/>
</dbReference>
<dbReference type="InterPro" id="IPR036457">
    <property type="entry name" value="PPM-type-like_dom_sf"/>
</dbReference>
<name>A0A2K8U8Z7_9GAMM</name>
<dbReference type="InterPro" id="IPR015655">
    <property type="entry name" value="PP2C"/>
</dbReference>
<dbReference type="GO" id="GO:0004722">
    <property type="term" value="F:protein serine/threonine phosphatase activity"/>
    <property type="evidence" value="ECO:0007669"/>
    <property type="project" value="InterPro"/>
</dbReference>
<dbReference type="SMART" id="SM00331">
    <property type="entry name" value="PP2C_SIG"/>
    <property type="match status" value="1"/>
</dbReference>
<sequence>MWAYKLEYAWRTDRGRVRTRNEDAVTVHADMGLVVVADGVGGASAGEVASRLAADTIRERFKRQALPRTDADKARLLTEAAVEEANRAVWQLSQTKTDCVGMGTTVVLGFAGADWLAYANVGDSRLYRLRGERLEQLSHDHSFIQEVVDQGFFRTLEDARHYGIGDNILTRALGSSAEVRVYSGVSDLQTGDIYLFCTDGLTGMVPVDWLRQILVAAGKSELGPAAEALVRLANERGGTDNITLALLRVGERPAEDAPDGPVPVGAP</sequence>
<dbReference type="CDD" id="cd00143">
    <property type="entry name" value="PP2Cc"/>
    <property type="match status" value="1"/>
</dbReference>
<accession>A0A2K8U8Z7</accession>
<dbReference type="OrthoDB" id="9801841at2"/>
<feature type="domain" description="PPM-type phosphatase" evidence="1">
    <location>
        <begin position="7"/>
        <end position="249"/>
    </location>
</feature>
<evidence type="ECO:0000259" key="1">
    <source>
        <dbReference type="PROSITE" id="PS51746"/>
    </source>
</evidence>
<protein>
    <submittedName>
        <fullName evidence="2">Serine/threonine protein phosphatase</fullName>
    </submittedName>
</protein>
<dbReference type="Pfam" id="PF13672">
    <property type="entry name" value="PP2C_2"/>
    <property type="match status" value="1"/>
</dbReference>
<keyword evidence="3" id="KW-1185">Reference proteome</keyword>
<dbReference type="KEGG" id="tsy:THSYN_14470"/>
<evidence type="ECO:0000313" key="3">
    <source>
        <dbReference type="Proteomes" id="UP000232638"/>
    </source>
</evidence>
<dbReference type="SMART" id="SM00332">
    <property type="entry name" value="PP2Cc"/>
    <property type="match status" value="1"/>
</dbReference>
<gene>
    <name evidence="2" type="ORF">THSYN_14470</name>
</gene>
<reference evidence="2 3" key="1">
    <citation type="submission" date="2017-03" db="EMBL/GenBank/DDBJ databases">
        <title>Complete genome sequence of Candidatus 'Thiodictyon syntrophicum' sp. nov. strain Cad16T, a photolithoautotroph purple sulfur bacterium isolated from an alpine meromictic lake.</title>
        <authorList>
            <person name="Luedin S.M."/>
            <person name="Pothier J.F."/>
            <person name="Danza F."/>
            <person name="Storelli N."/>
            <person name="Wittwer M."/>
            <person name="Tonolla M."/>
        </authorList>
    </citation>
    <scope>NUCLEOTIDE SEQUENCE [LARGE SCALE GENOMIC DNA]</scope>
    <source>
        <strain evidence="2 3">Cad16T</strain>
    </source>
</reference>
<proteinExistence type="predicted"/>
<organism evidence="2 3">
    <name type="scientific">Candidatus Thiodictyon syntrophicum</name>
    <dbReference type="NCBI Taxonomy" id="1166950"/>
    <lineage>
        <taxon>Bacteria</taxon>
        <taxon>Pseudomonadati</taxon>
        <taxon>Pseudomonadota</taxon>
        <taxon>Gammaproteobacteria</taxon>
        <taxon>Chromatiales</taxon>
        <taxon>Chromatiaceae</taxon>
        <taxon>Thiodictyon</taxon>
    </lineage>
</organism>
<dbReference type="InterPro" id="IPR001932">
    <property type="entry name" value="PPM-type_phosphatase-like_dom"/>
</dbReference>
<dbReference type="Proteomes" id="UP000232638">
    <property type="component" value="Chromosome"/>
</dbReference>
<dbReference type="PANTHER" id="PTHR47992">
    <property type="entry name" value="PROTEIN PHOSPHATASE"/>
    <property type="match status" value="1"/>
</dbReference>